<gene>
    <name evidence="1" type="ORF">GNY06_01605</name>
</gene>
<name>A0A845PR61_9FLAO</name>
<dbReference type="AlphaFoldDB" id="A0A845PR61"/>
<accession>A0A845PR61</accession>
<comment type="caution">
    <text evidence="1">The sequence shown here is derived from an EMBL/GenBank/DDBJ whole genome shotgun (WGS) entry which is preliminary data.</text>
</comment>
<evidence type="ECO:0000313" key="2">
    <source>
        <dbReference type="Proteomes" id="UP000553459"/>
    </source>
</evidence>
<evidence type="ECO:0000313" key="1">
    <source>
        <dbReference type="EMBL" id="NAW50135.1"/>
    </source>
</evidence>
<dbReference type="RefSeq" id="WP_166518500.1">
    <property type="nucleotide sequence ID" value="NZ_JAAABJ010000204.1"/>
</dbReference>
<protein>
    <submittedName>
        <fullName evidence="1">Uncharacterized protein</fullName>
    </submittedName>
</protein>
<dbReference type="Proteomes" id="UP000553459">
    <property type="component" value="Unassembled WGS sequence"/>
</dbReference>
<sequence>MKDDKNVYFVVLSEKDYDGYNEAVKIFSEAYKKYKSNGLLSSNLSLQTDVDSQSNVSTKMLPTYYLKGQK</sequence>
<reference evidence="1 2" key="1">
    <citation type="submission" date="2019-11" db="EMBL/GenBank/DDBJ databases">
        <title>Characterization of Elizabethkingia argenteiflava sp. nov., isolated from inner surface of Soybean Pods.</title>
        <authorList>
            <person name="Mo S."/>
        </authorList>
    </citation>
    <scope>NUCLEOTIDE SEQUENCE [LARGE SCALE GENOMIC DNA]</scope>
    <source>
        <strain evidence="1 2">YB22</strain>
    </source>
</reference>
<dbReference type="EMBL" id="JAAABJ010000204">
    <property type="protein sequence ID" value="NAW50135.1"/>
    <property type="molecule type" value="Genomic_DNA"/>
</dbReference>
<keyword evidence="2" id="KW-1185">Reference proteome</keyword>
<proteinExistence type="predicted"/>
<organism evidence="1 2">
    <name type="scientific">Elizabethkingia argenteiflava</name>
    <dbReference type="NCBI Taxonomy" id="2681556"/>
    <lineage>
        <taxon>Bacteria</taxon>
        <taxon>Pseudomonadati</taxon>
        <taxon>Bacteroidota</taxon>
        <taxon>Flavobacteriia</taxon>
        <taxon>Flavobacteriales</taxon>
        <taxon>Weeksellaceae</taxon>
        <taxon>Elizabethkingia</taxon>
    </lineage>
</organism>